<organism evidence="5 6">
    <name type="scientific">Nezara viridula</name>
    <name type="common">Southern green stink bug</name>
    <name type="synonym">Cimex viridulus</name>
    <dbReference type="NCBI Taxonomy" id="85310"/>
    <lineage>
        <taxon>Eukaryota</taxon>
        <taxon>Metazoa</taxon>
        <taxon>Ecdysozoa</taxon>
        <taxon>Arthropoda</taxon>
        <taxon>Hexapoda</taxon>
        <taxon>Insecta</taxon>
        <taxon>Pterygota</taxon>
        <taxon>Neoptera</taxon>
        <taxon>Paraneoptera</taxon>
        <taxon>Hemiptera</taxon>
        <taxon>Heteroptera</taxon>
        <taxon>Panheteroptera</taxon>
        <taxon>Pentatomomorpha</taxon>
        <taxon>Pentatomoidea</taxon>
        <taxon>Pentatomidae</taxon>
        <taxon>Pentatominae</taxon>
        <taxon>Nezara</taxon>
    </lineage>
</organism>
<gene>
    <name evidence="5" type="ORF">NEZAVI_LOCUS10047</name>
</gene>
<reference evidence="5" key="1">
    <citation type="submission" date="2022-01" db="EMBL/GenBank/DDBJ databases">
        <authorList>
            <person name="King R."/>
        </authorList>
    </citation>
    <scope>NUCLEOTIDE SEQUENCE</scope>
</reference>
<evidence type="ECO:0000313" key="5">
    <source>
        <dbReference type="EMBL" id="CAH1400906.1"/>
    </source>
</evidence>
<feature type="domain" description="Cytochrome c" evidence="4">
    <location>
        <begin position="90"/>
        <end position="198"/>
    </location>
</feature>
<dbReference type="GO" id="GO:0020037">
    <property type="term" value="F:heme binding"/>
    <property type="evidence" value="ECO:0007669"/>
    <property type="project" value="InterPro"/>
</dbReference>
<dbReference type="GO" id="GO:0009055">
    <property type="term" value="F:electron transfer activity"/>
    <property type="evidence" value="ECO:0007669"/>
    <property type="project" value="InterPro"/>
</dbReference>
<protein>
    <recommendedName>
        <fullName evidence="4">Cytochrome c domain-containing protein</fullName>
    </recommendedName>
</protein>
<keyword evidence="2 3" id="KW-0408">Iron</keyword>
<dbReference type="OrthoDB" id="6081971at2759"/>
<name>A0A9P0HF69_NEZVI</name>
<dbReference type="EMBL" id="OV725081">
    <property type="protein sequence ID" value="CAH1400906.1"/>
    <property type="molecule type" value="Genomic_DNA"/>
</dbReference>
<proteinExistence type="predicted"/>
<dbReference type="Proteomes" id="UP001152798">
    <property type="component" value="Chromosome 5"/>
</dbReference>
<dbReference type="InterPro" id="IPR009056">
    <property type="entry name" value="Cyt_c-like_dom"/>
</dbReference>
<keyword evidence="3" id="KW-0349">Heme</keyword>
<evidence type="ECO:0000256" key="1">
    <source>
        <dbReference type="ARBA" id="ARBA00022723"/>
    </source>
</evidence>
<evidence type="ECO:0000259" key="4">
    <source>
        <dbReference type="PROSITE" id="PS51007"/>
    </source>
</evidence>
<evidence type="ECO:0000313" key="6">
    <source>
        <dbReference type="Proteomes" id="UP001152798"/>
    </source>
</evidence>
<evidence type="ECO:0000256" key="2">
    <source>
        <dbReference type="ARBA" id="ARBA00023004"/>
    </source>
</evidence>
<keyword evidence="1 3" id="KW-0479">Metal-binding</keyword>
<dbReference type="AlphaFoldDB" id="A0A9P0HF69"/>
<sequence length="204" mass="23556">MESEGTFKRMKKYPIVKNRGVLPTIEMANKVEEKRCNGTAQSWHSEGDSLNNKRKSLKYCHTKYKKFEKGYTSSSHNIKNRKWPWCSHIQLLNDSLTRLKNRSCVSCHGQTAGPCDPPTHDGVKQPLPLETSKHLKRRRFSEEEIYNADSITNYFDTKKGPDDIDHLFMSYAATFRRISPRLQAKLKIDLANLFASAELEDMNS</sequence>
<keyword evidence="6" id="KW-1185">Reference proteome</keyword>
<evidence type="ECO:0000256" key="3">
    <source>
        <dbReference type="PROSITE-ProRule" id="PRU00433"/>
    </source>
</evidence>
<dbReference type="PROSITE" id="PS51007">
    <property type="entry name" value="CYTC"/>
    <property type="match status" value="1"/>
</dbReference>
<dbReference type="GO" id="GO:0046872">
    <property type="term" value="F:metal ion binding"/>
    <property type="evidence" value="ECO:0007669"/>
    <property type="project" value="UniProtKB-KW"/>
</dbReference>
<accession>A0A9P0HF69</accession>